<evidence type="ECO:0000259" key="8">
    <source>
        <dbReference type="Pfam" id="PF08263"/>
    </source>
</evidence>
<dbReference type="PANTHER" id="PTHR48060">
    <property type="entry name" value="DNA DAMAGE-REPAIR/TOLERATION PROTEIN DRT100"/>
    <property type="match status" value="1"/>
</dbReference>
<organism evidence="9 10">
    <name type="scientific">Actinidia rufa</name>
    <dbReference type="NCBI Taxonomy" id="165716"/>
    <lineage>
        <taxon>Eukaryota</taxon>
        <taxon>Viridiplantae</taxon>
        <taxon>Streptophyta</taxon>
        <taxon>Embryophyta</taxon>
        <taxon>Tracheophyta</taxon>
        <taxon>Spermatophyta</taxon>
        <taxon>Magnoliopsida</taxon>
        <taxon>eudicotyledons</taxon>
        <taxon>Gunneridae</taxon>
        <taxon>Pentapetalae</taxon>
        <taxon>asterids</taxon>
        <taxon>Ericales</taxon>
        <taxon>Actinidiaceae</taxon>
        <taxon>Actinidia</taxon>
    </lineage>
</organism>
<dbReference type="PANTHER" id="PTHR48060:SF21">
    <property type="entry name" value="L DOMAIN-LIKE PROTEIN"/>
    <property type="match status" value="1"/>
</dbReference>
<evidence type="ECO:0000256" key="6">
    <source>
        <dbReference type="ARBA" id="ARBA00022989"/>
    </source>
</evidence>
<dbReference type="InterPro" id="IPR001611">
    <property type="entry name" value="Leu-rich_rpt"/>
</dbReference>
<keyword evidence="3" id="KW-0812">Transmembrane</keyword>
<evidence type="ECO:0000256" key="2">
    <source>
        <dbReference type="ARBA" id="ARBA00022614"/>
    </source>
</evidence>
<dbReference type="AlphaFoldDB" id="A0A7J0DST9"/>
<feature type="domain" description="Leucine-rich repeat-containing N-terminal plant-type" evidence="8">
    <location>
        <begin position="8"/>
        <end position="47"/>
    </location>
</feature>
<keyword evidence="4" id="KW-0732">Signal</keyword>
<evidence type="ECO:0000256" key="5">
    <source>
        <dbReference type="ARBA" id="ARBA00022737"/>
    </source>
</evidence>
<evidence type="ECO:0000313" key="9">
    <source>
        <dbReference type="EMBL" id="GFS41648.1"/>
    </source>
</evidence>
<keyword evidence="10" id="KW-1185">Reference proteome</keyword>
<dbReference type="Proteomes" id="UP000585474">
    <property type="component" value="Unassembled WGS sequence"/>
</dbReference>
<dbReference type="FunFam" id="3.80.10.10:FF:000129">
    <property type="entry name" value="Leucine-rich repeat receptor-like kinase"/>
    <property type="match status" value="1"/>
</dbReference>
<evidence type="ECO:0000313" key="10">
    <source>
        <dbReference type="Proteomes" id="UP000585474"/>
    </source>
</evidence>
<dbReference type="EMBL" id="BJWL01000384">
    <property type="protein sequence ID" value="GFS41648.1"/>
    <property type="molecule type" value="Genomic_DNA"/>
</dbReference>
<dbReference type="GO" id="GO:0016020">
    <property type="term" value="C:membrane"/>
    <property type="evidence" value="ECO:0007669"/>
    <property type="project" value="UniProtKB-SubCell"/>
</dbReference>
<evidence type="ECO:0000256" key="7">
    <source>
        <dbReference type="ARBA" id="ARBA00023136"/>
    </source>
</evidence>
<keyword evidence="6" id="KW-1133">Transmembrane helix</keyword>
<dbReference type="SUPFAM" id="SSF52058">
    <property type="entry name" value="L domain-like"/>
    <property type="match status" value="1"/>
</dbReference>
<gene>
    <name evidence="9" type="ORF">Acr_00g0075540</name>
</gene>
<dbReference type="Pfam" id="PF00560">
    <property type="entry name" value="LRR_1"/>
    <property type="match status" value="3"/>
</dbReference>
<name>A0A7J0DST9_9ERIC</name>
<keyword evidence="5" id="KW-0677">Repeat</keyword>
<proteinExistence type="predicted"/>
<keyword evidence="2" id="KW-0433">Leucine-rich repeat</keyword>
<evidence type="ECO:0000256" key="4">
    <source>
        <dbReference type="ARBA" id="ARBA00022729"/>
    </source>
</evidence>
<dbReference type="Pfam" id="PF08263">
    <property type="entry name" value="LRRNT_2"/>
    <property type="match status" value="1"/>
</dbReference>
<reference evidence="10" key="1">
    <citation type="submission" date="2019-07" db="EMBL/GenBank/DDBJ databases">
        <title>De Novo Assembly of kiwifruit Actinidia rufa.</title>
        <authorList>
            <person name="Sugita-Konishi S."/>
            <person name="Sato K."/>
            <person name="Mori E."/>
            <person name="Abe Y."/>
            <person name="Kisaki G."/>
            <person name="Hamano K."/>
            <person name="Suezawa K."/>
            <person name="Otani M."/>
            <person name="Fukuda T."/>
            <person name="Manabe T."/>
            <person name="Gomi K."/>
            <person name="Tabuchi M."/>
            <person name="Akimitsu K."/>
            <person name="Kataoka I."/>
        </authorList>
    </citation>
    <scope>NUCLEOTIDE SEQUENCE [LARGE SCALE GENOMIC DNA]</scope>
    <source>
        <strain evidence="10">cv. Fuchu</strain>
    </source>
</reference>
<dbReference type="Gene3D" id="3.80.10.10">
    <property type="entry name" value="Ribonuclease Inhibitor"/>
    <property type="match status" value="2"/>
</dbReference>
<dbReference type="InterPro" id="IPR013210">
    <property type="entry name" value="LRR_N_plant-typ"/>
</dbReference>
<dbReference type="FunFam" id="3.80.10.10:FF:000383">
    <property type="entry name" value="Leucine-rich repeat receptor protein kinase EMS1"/>
    <property type="match status" value="1"/>
</dbReference>
<dbReference type="InterPro" id="IPR053211">
    <property type="entry name" value="DNA_repair-toleration"/>
</dbReference>
<evidence type="ECO:0000256" key="3">
    <source>
        <dbReference type="ARBA" id="ARBA00022692"/>
    </source>
</evidence>
<accession>A0A7J0DST9</accession>
<comment type="caution">
    <text evidence="9">The sequence shown here is derived from an EMBL/GenBank/DDBJ whole genome shotgun (WGS) entry which is preliminary data.</text>
</comment>
<sequence>MTGPNITNDQYALLAFKARITLDPKNILVNNWTSDTSVCGWIGVVCTARHNRVAALNIPDMGLTGTISPYLGNLSFLVHLNITNNSFHGVLPKELANLRRLRFLHVAFNNFRKLIPLSIFNISTIESISFLGNGLSGNLPENLCYRLPKLKVLSLSLNDFYGKIPPSLYKCSELQILSLSGNKFAGPIPREIGNLTMLTLLYLGGNNLEGVSTWVKFKIDSVFLSLLFPPYLFIPSRRHH</sequence>
<dbReference type="OrthoDB" id="1706439at2759"/>
<comment type="subcellular location">
    <subcellularLocation>
        <location evidence="1">Membrane</location>
        <topology evidence="1">Single-pass membrane protein</topology>
    </subcellularLocation>
</comment>
<evidence type="ECO:0000256" key="1">
    <source>
        <dbReference type="ARBA" id="ARBA00004167"/>
    </source>
</evidence>
<protein>
    <recommendedName>
        <fullName evidence="8">Leucine-rich repeat-containing N-terminal plant-type domain-containing protein</fullName>
    </recommendedName>
</protein>
<dbReference type="InterPro" id="IPR032675">
    <property type="entry name" value="LRR_dom_sf"/>
</dbReference>
<keyword evidence="7" id="KW-0472">Membrane</keyword>